<name>A0A2X2IUE2_SPHMU</name>
<evidence type="ECO:0000313" key="3">
    <source>
        <dbReference type="Proteomes" id="UP000251241"/>
    </source>
</evidence>
<evidence type="ECO:0000313" key="1">
    <source>
        <dbReference type="EMBL" id="SPZ85872.1"/>
    </source>
</evidence>
<evidence type="ECO:0008006" key="5">
    <source>
        <dbReference type="Google" id="ProtNLM"/>
    </source>
</evidence>
<evidence type="ECO:0000313" key="4">
    <source>
        <dbReference type="Proteomes" id="UP000432350"/>
    </source>
</evidence>
<accession>A0A654DH09</accession>
<dbReference type="InterPro" id="IPR029063">
    <property type="entry name" value="SAM-dependent_MTases_sf"/>
</dbReference>
<dbReference type="EMBL" id="UAUU01000008">
    <property type="protein sequence ID" value="SPZ85872.1"/>
    <property type="molecule type" value="Genomic_DNA"/>
</dbReference>
<sequence length="259" mass="30271">MNELETYFRNNNAKLINKWMHYFDIYDRHFSRFKGKEIVVLEVGVFQGGSLQMWKNYFGDRAKIYGIDINPHCKELEEENVEIFIGSQSDRKFLRQVKESIPPIDILIDDGGHTMKQQIVTFEELFDHVKDNGVYLCEDLHTSYQVFYGGGHKRNGTFIEYSKNFIDYINAYHSEQRGLKVNGFTRSVGSLHYYDSILVVEKLRRDEAPIHMKTGAATVKDFNAAPTGFDGLKWKIKKPALTVINKLLRFFRIGGFMWR</sequence>
<reference evidence="1 3" key="1">
    <citation type="submission" date="2018-06" db="EMBL/GenBank/DDBJ databases">
        <authorList>
            <consortium name="Pathogen Informatics"/>
            <person name="Doyle S."/>
        </authorList>
    </citation>
    <scope>NUCLEOTIDE SEQUENCE [LARGE SCALE GENOMIC DNA]</scope>
    <source>
        <strain evidence="1 3">NCTC11343</strain>
    </source>
</reference>
<evidence type="ECO:0000313" key="2">
    <source>
        <dbReference type="EMBL" id="VXD05265.1"/>
    </source>
</evidence>
<dbReference type="AlphaFoldDB" id="A0A2X2IUE2"/>
<dbReference type="Gene3D" id="3.40.50.150">
    <property type="entry name" value="Vaccinia Virus protein VP39"/>
    <property type="match status" value="1"/>
</dbReference>
<accession>A0A2X2IUE2</accession>
<proteinExistence type="predicted"/>
<dbReference type="EMBL" id="CABWMV010000025">
    <property type="protein sequence ID" value="VXD05265.1"/>
    <property type="molecule type" value="Genomic_DNA"/>
</dbReference>
<dbReference type="Proteomes" id="UP000251241">
    <property type="component" value="Unassembled WGS sequence"/>
</dbReference>
<dbReference type="RefSeq" id="WP_083295870.1">
    <property type="nucleotide sequence ID" value="NZ_CP068086.1"/>
</dbReference>
<dbReference type="Pfam" id="PF13578">
    <property type="entry name" value="Methyltransf_24"/>
    <property type="match status" value="1"/>
</dbReference>
<dbReference type="SUPFAM" id="SSF53335">
    <property type="entry name" value="S-adenosyl-L-methionine-dependent methyltransferases"/>
    <property type="match status" value="1"/>
</dbReference>
<dbReference type="GeneID" id="97180848"/>
<gene>
    <name evidence="1" type="ORF">NCTC11343_02436</name>
    <name evidence="2" type="ORF">SPHINGO8BC_60447</name>
</gene>
<organism evidence="1 3">
    <name type="scientific">Sphingobacterium multivorum</name>
    <dbReference type="NCBI Taxonomy" id="28454"/>
    <lineage>
        <taxon>Bacteria</taxon>
        <taxon>Pseudomonadati</taxon>
        <taxon>Bacteroidota</taxon>
        <taxon>Sphingobacteriia</taxon>
        <taxon>Sphingobacteriales</taxon>
        <taxon>Sphingobacteriaceae</taxon>
        <taxon>Sphingobacterium</taxon>
    </lineage>
</organism>
<reference evidence="2 4" key="2">
    <citation type="submission" date="2019-10" db="EMBL/GenBank/DDBJ databases">
        <authorList>
            <person name="Karimi E."/>
        </authorList>
    </citation>
    <scope>NUCLEOTIDE SEQUENCE [LARGE SCALE GENOMIC DNA]</scope>
    <source>
        <strain evidence="2">Sphingobacterium sp. 8BC</strain>
    </source>
</reference>
<dbReference type="Proteomes" id="UP000432350">
    <property type="component" value="Unassembled WGS sequence"/>
</dbReference>
<protein>
    <recommendedName>
        <fullName evidence="5">Class I SAM-dependent methyltransferase</fullName>
    </recommendedName>
</protein>